<dbReference type="PANTHER" id="PTHR36437:SF2">
    <property type="entry name" value="GLYOXALASE_BLEOMYCIN RESISTANCE PROTEIN_DIOXYGENASE"/>
    <property type="match status" value="1"/>
</dbReference>
<dbReference type="InterPro" id="IPR004360">
    <property type="entry name" value="Glyas_Fos-R_dOase_dom"/>
</dbReference>
<dbReference type="InterPro" id="IPR029068">
    <property type="entry name" value="Glyas_Bleomycin-R_OHBP_Dase"/>
</dbReference>
<evidence type="ECO:0000259" key="2">
    <source>
        <dbReference type="PROSITE" id="PS51819"/>
    </source>
</evidence>
<evidence type="ECO:0000313" key="4">
    <source>
        <dbReference type="Proteomes" id="UP001500984"/>
    </source>
</evidence>
<reference evidence="3 4" key="1">
    <citation type="journal article" date="2019" name="Int. J. Syst. Evol. Microbiol.">
        <title>The Global Catalogue of Microorganisms (GCM) 10K type strain sequencing project: providing services to taxonomists for standard genome sequencing and annotation.</title>
        <authorList>
            <consortium name="The Broad Institute Genomics Platform"/>
            <consortium name="The Broad Institute Genome Sequencing Center for Infectious Disease"/>
            <person name="Wu L."/>
            <person name="Ma J."/>
        </authorList>
    </citation>
    <scope>NUCLEOTIDE SEQUENCE [LARGE SCALE GENOMIC DNA]</scope>
    <source>
        <strain evidence="3 4">JCM 15900</strain>
    </source>
</reference>
<evidence type="ECO:0000256" key="1">
    <source>
        <dbReference type="SAM" id="MobiDB-lite"/>
    </source>
</evidence>
<comment type="caution">
    <text evidence="3">The sequence shown here is derived from an EMBL/GenBank/DDBJ whole genome shotgun (WGS) entry which is preliminary data.</text>
</comment>
<proteinExistence type="predicted"/>
<dbReference type="EMBL" id="BAAAPZ010000021">
    <property type="protein sequence ID" value="GAA2107323.1"/>
    <property type="molecule type" value="Genomic_DNA"/>
</dbReference>
<dbReference type="Proteomes" id="UP001500984">
    <property type="component" value="Unassembled WGS sequence"/>
</dbReference>
<dbReference type="InterPro" id="IPR037523">
    <property type="entry name" value="VOC_core"/>
</dbReference>
<name>A0ABN2X8M7_9MICO</name>
<dbReference type="Gene3D" id="3.10.180.10">
    <property type="entry name" value="2,3-Dihydroxybiphenyl 1,2-Dioxygenase, domain 1"/>
    <property type="match status" value="1"/>
</dbReference>
<dbReference type="Pfam" id="PF00903">
    <property type="entry name" value="Glyoxalase"/>
    <property type="match status" value="1"/>
</dbReference>
<dbReference type="PROSITE" id="PS51819">
    <property type="entry name" value="VOC"/>
    <property type="match status" value="1"/>
</dbReference>
<sequence>MRVGRAVVAVGDQDAAIDWYGRALGFAVLFDGEAFPGFRATHVGPGAAAEPGVWLMPRLRDGATTDDGGAGGHEEAEPLLVLFSDDLDADAERLVRSGAPPHRGPEGAPGSRSLHVRDPWGNVIVVVETPRE</sequence>
<gene>
    <name evidence="3" type="ORF">GCM10009823_33990</name>
</gene>
<dbReference type="PANTHER" id="PTHR36437">
    <property type="entry name" value="GLYOXALASE/BLEOMYCIN RESISTANCE PROTEIN/DIOXYGENASE"/>
    <property type="match status" value="1"/>
</dbReference>
<dbReference type="RefSeq" id="WP_425547070.1">
    <property type="nucleotide sequence ID" value="NZ_BAAAPZ010000021.1"/>
</dbReference>
<keyword evidence="4" id="KW-1185">Reference proteome</keyword>
<dbReference type="SUPFAM" id="SSF54593">
    <property type="entry name" value="Glyoxalase/Bleomycin resistance protein/Dihydroxybiphenyl dioxygenase"/>
    <property type="match status" value="1"/>
</dbReference>
<feature type="region of interest" description="Disordered" evidence="1">
    <location>
        <begin position="95"/>
        <end position="116"/>
    </location>
</feature>
<accession>A0ABN2X8M7</accession>
<protein>
    <recommendedName>
        <fullName evidence="2">VOC domain-containing protein</fullName>
    </recommendedName>
</protein>
<organism evidence="3 4">
    <name type="scientific">Brevibacterium salitolerans</name>
    <dbReference type="NCBI Taxonomy" id="1403566"/>
    <lineage>
        <taxon>Bacteria</taxon>
        <taxon>Bacillati</taxon>
        <taxon>Actinomycetota</taxon>
        <taxon>Actinomycetes</taxon>
        <taxon>Micrococcales</taxon>
        <taxon>Brevibacteriaceae</taxon>
        <taxon>Brevibacterium</taxon>
    </lineage>
</organism>
<evidence type="ECO:0000313" key="3">
    <source>
        <dbReference type="EMBL" id="GAA2107323.1"/>
    </source>
</evidence>
<feature type="domain" description="VOC" evidence="2">
    <location>
        <begin position="2"/>
        <end position="129"/>
    </location>
</feature>